<dbReference type="Gene3D" id="3.10.450.50">
    <property type="match status" value="1"/>
</dbReference>
<reference evidence="3 4" key="1">
    <citation type="submission" date="2020-07" db="EMBL/GenBank/DDBJ databases">
        <title>Genomic Encyclopedia of Type Strains, Phase IV (KMG-IV): sequencing the most valuable type-strain genomes for metagenomic binning, comparative biology and taxonomic classification.</title>
        <authorList>
            <person name="Goeker M."/>
        </authorList>
    </citation>
    <scope>NUCLEOTIDE SEQUENCE [LARGE SCALE GENOMIC DNA]</scope>
    <source>
        <strain evidence="3 4">DSM 23697</strain>
    </source>
</reference>
<evidence type="ECO:0000313" key="4">
    <source>
        <dbReference type="Proteomes" id="UP000574332"/>
    </source>
</evidence>
<dbReference type="EMBL" id="JACCCY010000001">
    <property type="protein sequence ID" value="NYI48150.1"/>
    <property type="molecule type" value="Genomic_DNA"/>
</dbReference>
<sequence length="155" mass="17700">MKKRISKVLFLAFSILMLSMQTSYAQRQTTNCEQTKQELLDLSKTKWQWMADKNVDSLNNLFHDEAVFVHMGGTMNKEQELNTIKSGGIHYKHAEIQETSVRFISNTAIILDRIRLTAVVGGNEVVNPFMVTEVYVLIDGKWKLGSLSFTRLLGE</sequence>
<feature type="signal peptide" evidence="1">
    <location>
        <begin position="1"/>
        <end position="25"/>
    </location>
</feature>
<dbReference type="SUPFAM" id="SSF54427">
    <property type="entry name" value="NTF2-like"/>
    <property type="match status" value="1"/>
</dbReference>
<dbReference type="Proteomes" id="UP000574332">
    <property type="component" value="Unassembled WGS sequence"/>
</dbReference>
<dbReference type="RefSeq" id="WP_179398330.1">
    <property type="nucleotide sequence ID" value="NZ_JACCCY010000001.1"/>
</dbReference>
<feature type="domain" description="DUF4440" evidence="2">
    <location>
        <begin position="41"/>
        <end position="144"/>
    </location>
</feature>
<evidence type="ECO:0000313" key="3">
    <source>
        <dbReference type="EMBL" id="NYI48150.1"/>
    </source>
</evidence>
<proteinExistence type="predicted"/>
<keyword evidence="1" id="KW-0732">Signal</keyword>
<dbReference type="InterPro" id="IPR032710">
    <property type="entry name" value="NTF2-like_dom_sf"/>
</dbReference>
<evidence type="ECO:0000256" key="1">
    <source>
        <dbReference type="SAM" id="SignalP"/>
    </source>
</evidence>
<dbReference type="Pfam" id="PF14534">
    <property type="entry name" value="DUF4440"/>
    <property type="match status" value="1"/>
</dbReference>
<accession>A0A8E1ZUQ2</accession>
<keyword evidence="4" id="KW-1185">Reference proteome</keyword>
<dbReference type="AlphaFoldDB" id="A0A8E1ZUQ2"/>
<name>A0A8E1ZUQ2_9PORP</name>
<comment type="caution">
    <text evidence="3">The sequence shown here is derived from an EMBL/GenBank/DDBJ whole genome shotgun (WGS) entry which is preliminary data.</text>
</comment>
<feature type="chain" id="PRO_5034786560" description="DUF4440 domain-containing protein" evidence="1">
    <location>
        <begin position="26"/>
        <end position="155"/>
    </location>
</feature>
<dbReference type="InterPro" id="IPR027843">
    <property type="entry name" value="DUF4440"/>
</dbReference>
<organism evidence="3 4">
    <name type="scientific">Macellibacteroides fermentans</name>
    <dbReference type="NCBI Taxonomy" id="879969"/>
    <lineage>
        <taxon>Bacteria</taxon>
        <taxon>Pseudomonadati</taxon>
        <taxon>Bacteroidota</taxon>
        <taxon>Bacteroidia</taxon>
        <taxon>Bacteroidales</taxon>
        <taxon>Porphyromonadaceae</taxon>
        <taxon>Macellibacteroides</taxon>
    </lineage>
</organism>
<protein>
    <recommendedName>
        <fullName evidence="2">DUF4440 domain-containing protein</fullName>
    </recommendedName>
</protein>
<evidence type="ECO:0000259" key="2">
    <source>
        <dbReference type="Pfam" id="PF14534"/>
    </source>
</evidence>
<gene>
    <name evidence="3" type="ORF">F5613_000195</name>
</gene>